<feature type="binding site" evidence="11">
    <location>
        <position position="467"/>
    </location>
    <ligand>
        <name>substrate</name>
    </ligand>
</feature>
<evidence type="ECO:0000259" key="15">
    <source>
        <dbReference type="Pfam" id="PF09210"/>
    </source>
</evidence>
<dbReference type="InterPro" id="IPR015293">
    <property type="entry name" value="BE_C"/>
</dbReference>
<reference evidence="16 17" key="1">
    <citation type="journal article" date="2008" name="J. Bacteriol.">
        <title>The complete genome sequence of Thermococcus onnurineus NA1 reveals a mixed heterotrophic and carboxydotrophic metabolism.</title>
        <authorList>
            <person name="Lee H.S."/>
            <person name="Kang S.G."/>
            <person name="Bae S.S."/>
            <person name="Lim J.K."/>
            <person name="Cho Y."/>
            <person name="Kim Y.J."/>
            <person name="Jeon J.H."/>
            <person name="Cha S.S."/>
            <person name="Kwon K.K."/>
            <person name="Kim H.T."/>
            <person name="Park C.J."/>
            <person name="Lee H.W."/>
            <person name="Kim S.I."/>
            <person name="Chun J."/>
            <person name="Colwell R.R."/>
            <person name="Kim S.J."/>
            <person name="Lee J.H."/>
        </authorList>
    </citation>
    <scope>NUCLEOTIDE SEQUENCE [LARGE SCALE GENOMIC DNA]</scope>
    <source>
        <strain evidence="16 17">NA1</strain>
    </source>
</reference>
<evidence type="ECO:0000313" key="17">
    <source>
        <dbReference type="Proteomes" id="UP000002727"/>
    </source>
</evidence>
<dbReference type="InterPro" id="IPR037090">
    <property type="entry name" value="57_glycoside_trans_central"/>
</dbReference>
<dbReference type="Gene3D" id="1.20.1430.10">
    <property type="entry name" value="Families 57/38 glycoside transferase, middle domain"/>
    <property type="match status" value="1"/>
</dbReference>
<evidence type="ECO:0000256" key="8">
    <source>
        <dbReference type="ARBA" id="ARBA00077755"/>
    </source>
</evidence>
<dbReference type="GO" id="GO:0005576">
    <property type="term" value="C:extracellular region"/>
    <property type="evidence" value="ECO:0007669"/>
    <property type="project" value="TreeGrafter"/>
</dbReference>
<dbReference type="AlphaFoldDB" id="B6YSV1"/>
<accession>B6YSV1</accession>
<dbReference type="PATRIC" id="fig|523850.10.peg.153"/>
<evidence type="ECO:0000256" key="7">
    <source>
        <dbReference type="ARBA" id="ARBA00075429"/>
    </source>
</evidence>
<feature type="binding site" evidence="11">
    <location>
        <position position="261"/>
    </location>
    <ligand>
        <name>substrate</name>
    </ligand>
</feature>
<dbReference type="NCBIfam" id="NF041133">
    <property type="entry name" value="branch_enz_Thcocales"/>
    <property type="match status" value="1"/>
</dbReference>
<evidence type="ECO:0000259" key="14">
    <source>
        <dbReference type="Pfam" id="PF03065"/>
    </source>
</evidence>
<feature type="domain" description="Glycoside hydrolase family 57 N-terminal" evidence="14">
    <location>
        <begin position="6"/>
        <end position="395"/>
    </location>
</feature>
<dbReference type="HOGENOM" id="CLU_008192_1_0_2"/>
<dbReference type="Gene3D" id="3.20.110.10">
    <property type="entry name" value="Glycoside hydrolase 38, N terminal domain"/>
    <property type="match status" value="1"/>
</dbReference>
<evidence type="ECO:0000256" key="5">
    <source>
        <dbReference type="ARBA" id="ARBA00022679"/>
    </source>
</evidence>
<dbReference type="InterPro" id="IPR040042">
    <property type="entry name" value="Branching_enz_MT3115-like"/>
</dbReference>
<evidence type="ECO:0000256" key="13">
    <source>
        <dbReference type="SAM" id="MobiDB-lite"/>
    </source>
</evidence>
<sequence>MKGYLTFVLHTHIPYVRKHGKWPFGEEWLYETMSETYLPLLMEFERLKAKGVKFSLVINVTPVLAEQLTDDYIKHSFEGYLTHKLKATEKDLRSGKYDEKAVSFMLDHFRKVHYYWKAINGDIIGKLRELQKEGYIEVITSAATHGYLPLLGRDETIRSQLANGILTYEKHFGRKPRGIWLPECAYRPGGEWPLPGGKNVWRRGIEKFLEELGLEYFFVESSLIDEGPVTREYGEVPLAETEKSTLRPYWIKGSNIAIFARNREAGHRVWSAHFGYPGDFWYREFHKKAEESGGQYWRVTGRDVGLDDKESYDPDKAMERVEEHARHFVSLIERLLAEHEENFGEKGIIVSPYDTELFGHWWFEGVKWLGRVLELMAECEIRTTTLSEFLDSYSGERHEIELPEGSWGKNADHSIWWNEETEWTWEYVYSAEDRMVELATKYYGKDRLADRILEQLARELLILEASDWQFLITTGQAKEYGKRRILLHVSDFHRLANELEMYMETRQFNFKLLEELEERDNLFRSIIVAHYLSGNPPGVPEYVEPPEVPPEKMEEKPEKLVKMEE</sequence>
<evidence type="ECO:0000256" key="12">
    <source>
        <dbReference type="RuleBase" id="RU361196"/>
    </source>
</evidence>
<evidence type="ECO:0000256" key="6">
    <source>
        <dbReference type="ARBA" id="ARBA00023277"/>
    </source>
</evidence>
<comment type="catalytic activity">
    <reaction evidence="1">
        <text>Transfers a segment of a (1-&gt;4)-alpha-D-glucan chain to a primary hydroxy group in a similar glucan chain.</text>
        <dbReference type="EC" id="2.4.1.18"/>
    </reaction>
</comment>
<dbReference type="STRING" id="523850.TON_0153"/>
<dbReference type="SUPFAM" id="SSF88713">
    <property type="entry name" value="Glycoside hydrolase/deacetylase"/>
    <property type="match status" value="1"/>
</dbReference>
<evidence type="ECO:0000256" key="9">
    <source>
        <dbReference type="ARBA" id="ARBA00080565"/>
    </source>
</evidence>
<organism evidence="16 17">
    <name type="scientific">Thermococcus onnurineus (strain NA1)</name>
    <dbReference type="NCBI Taxonomy" id="523850"/>
    <lineage>
        <taxon>Archaea</taxon>
        <taxon>Methanobacteriati</taxon>
        <taxon>Methanobacteriota</taxon>
        <taxon>Thermococci</taxon>
        <taxon>Thermococcales</taxon>
        <taxon>Thermococcaceae</taxon>
        <taxon>Thermococcus</taxon>
    </lineage>
</organism>
<evidence type="ECO:0000313" key="16">
    <source>
        <dbReference type="EMBL" id="ACJ15638.1"/>
    </source>
</evidence>
<dbReference type="EMBL" id="CP000855">
    <property type="protein sequence ID" value="ACJ15638.1"/>
    <property type="molecule type" value="Genomic_DNA"/>
</dbReference>
<dbReference type="EC" id="2.4.1.18" evidence="3"/>
<dbReference type="InterPro" id="IPR011330">
    <property type="entry name" value="Glyco_hydro/deAcase_b/a-brl"/>
</dbReference>
<dbReference type="InterPro" id="IPR027291">
    <property type="entry name" value="Glyco_hydro_38_N_sf"/>
</dbReference>
<evidence type="ECO:0000256" key="2">
    <source>
        <dbReference type="ARBA" id="ARBA00006821"/>
    </source>
</evidence>
<dbReference type="Pfam" id="PF09210">
    <property type="entry name" value="BE_C"/>
    <property type="match status" value="1"/>
</dbReference>
<keyword evidence="17" id="KW-1185">Reference proteome</keyword>
<dbReference type="PANTHER" id="PTHR41695">
    <property type="entry name" value="1,4-ALPHA-GLUCAN BRANCHING ENZYME RV3031-RELATED"/>
    <property type="match status" value="1"/>
</dbReference>
<feature type="compositionally biased region" description="Basic and acidic residues" evidence="13">
    <location>
        <begin position="549"/>
        <end position="565"/>
    </location>
</feature>
<protein>
    <recommendedName>
        <fullName evidence="3">1,4-alpha-glucan branching enzyme</fullName>
        <ecNumber evidence="3">2.4.1.18</ecNumber>
    </recommendedName>
    <alternativeName>
        <fullName evidence="8">1,4-alpha-D-glucan:1,4-alpha-D-glucan 6-glucosyl-transferase</fullName>
    </alternativeName>
    <alternativeName>
        <fullName evidence="7">Alpha-(1-&gt;4)-glucan branching enzyme</fullName>
    </alternativeName>
    <alternativeName>
        <fullName evidence="9">Branching enzyme</fullName>
    </alternativeName>
</protein>
<dbReference type="CAZy" id="GH57">
    <property type="family name" value="Glycoside Hydrolase Family 57"/>
</dbReference>
<dbReference type="GO" id="GO:0030979">
    <property type="term" value="P:alpha-glucan biosynthetic process"/>
    <property type="evidence" value="ECO:0007669"/>
    <property type="project" value="InterPro"/>
</dbReference>
<keyword evidence="6 12" id="KW-0119">Carbohydrate metabolism</keyword>
<dbReference type="eggNOG" id="arCOG03281">
    <property type="taxonomic scope" value="Archaea"/>
</dbReference>
<feature type="binding site" evidence="11">
    <location>
        <position position="407"/>
    </location>
    <ligand>
        <name>substrate</name>
    </ligand>
</feature>
<dbReference type="InterPro" id="IPR028995">
    <property type="entry name" value="Glyco_hydro_57/38_cen_sf"/>
</dbReference>
<evidence type="ECO:0000256" key="3">
    <source>
        <dbReference type="ARBA" id="ARBA00012541"/>
    </source>
</evidence>
<evidence type="ECO:0000256" key="10">
    <source>
        <dbReference type="PIRSR" id="PIRSR640042-1"/>
    </source>
</evidence>
<comment type="similarity">
    <text evidence="2 12">Belongs to the glycosyl hydrolase 57 family.</text>
</comment>
<name>B6YSV1_THEON</name>
<dbReference type="FunFam" id="3.20.110.10:FF:000009">
    <property type="entry name" value="1,4-alpha-glucan branching enzyme TK1436"/>
    <property type="match status" value="1"/>
</dbReference>
<dbReference type="RefSeq" id="WP_012571111.1">
    <property type="nucleotide sequence ID" value="NC_011529.1"/>
</dbReference>
<dbReference type="SUPFAM" id="SSF88688">
    <property type="entry name" value="Families 57/38 glycoside transferase middle domain"/>
    <property type="match status" value="1"/>
</dbReference>
<dbReference type="Proteomes" id="UP000002727">
    <property type="component" value="Chromosome"/>
</dbReference>
<dbReference type="GO" id="GO:0003844">
    <property type="term" value="F:1,4-alpha-glucan branching enzyme activity"/>
    <property type="evidence" value="ECO:0007669"/>
    <property type="project" value="UniProtKB-EC"/>
</dbReference>
<feature type="active site" description="Nucleophile" evidence="10">
    <location>
        <position position="183"/>
    </location>
</feature>
<feature type="domain" description="1,4-alpha-glucan branching enzyme C-terminal" evidence="15">
    <location>
        <begin position="429"/>
        <end position="527"/>
    </location>
</feature>
<keyword evidence="5" id="KW-0808">Transferase</keyword>
<evidence type="ECO:0000256" key="4">
    <source>
        <dbReference type="ARBA" id="ARBA00022676"/>
    </source>
</evidence>
<dbReference type="InterPro" id="IPR053621">
    <property type="entry name" value="Alpha-glucan_branching_enzyme"/>
</dbReference>
<evidence type="ECO:0000256" key="1">
    <source>
        <dbReference type="ARBA" id="ARBA00000826"/>
    </source>
</evidence>
<dbReference type="KEGG" id="ton:TON_0153"/>
<gene>
    <name evidence="16" type="ordered locus">TON_0153</name>
</gene>
<evidence type="ECO:0000256" key="11">
    <source>
        <dbReference type="PIRSR" id="PIRSR640042-2"/>
    </source>
</evidence>
<dbReference type="Pfam" id="PF03065">
    <property type="entry name" value="Glyco_hydro_57"/>
    <property type="match status" value="1"/>
</dbReference>
<dbReference type="PANTHER" id="PTHR41695:SF1">
    <property type="entry name" value="1,4-ALPHA-GLUCAN BRANCHING ENZYME TK1436"/>
    <property type="match status" value="1"/>
</dbReference>
<feature type="region of interest" description="Disordered" evidence="13">
    <location>
        <begin position="540"/>
        <end position="565"/>
    </location>
</feature>
<keyword evidence="4" id="KW-0328">Glycosyltransferase</keyword>
<proteinExistence type="inferred from homology"/>
<feature type="binding site" evidence="11">
    <location>
        <position position="278"/>
    </location>
    <ligand>
        <name>substrate</name>
    </ligand>
</feature>
<dbReference type="GeneID" id="7017807"/>
<feature type="active site" description="Proton donor" evidence="10">
    <location>
        <position position="354"/>
    </location>
</feature>
<dbReference type="InterPro" id="IPR004300">
    <property type="entry name" value="Glyco_hydro_57_N"/>
</dbReference>
<dbReference type="OrthoDB" id="18576at2157"/>